<dbReference type="OrthoDB" id="2148359at2"/>
<keyword evidence="1" id="KW-1133">Transmembrane helix</keyword>
<accession>A0A429ZSI0</accession>
<feature type="domain" description="WxL Interacting Protein peptidoglycan binding" evidence="2">
    <location>
        <begin position="40"/>
        <end position="157"/>
    </location>
</feature>
<dbReference type="PROSITE" id="PS51257">
    <property type="entry name" value="PROKAR_LIPOPROTEIN"/>
    <property type="match status" value="1"/>
</dbReference>
<dbReference type="GeneID" id="98567831"/>
<evidence type="ECO:0000256" key="1">
    <source>
        <dbReference type="SAM" id="Phobius"/>
    </source>
</evidence>
<keyword evidence="5" id="KW-1185">Reference proteome</keyword>
<dbReference type="AlphaFoldDB" id="A0A429ZSI0"/>
<dbReference type="InterPro" id="IPR010317">
    <property type="entry name" value="WxLIP_PGBD"/>
</dbReference>
<organism evidence="4 5">
    <name type="scientific">Vagococcus salmoninarum</name>
    <dbReference type="NCBI Taxonomy" id="2739"/>
    <lineage>
        <taxon>Bacteria</taxon>
        <taxon>Bacillati</taxon>
        <taxon>Bacillota</taxon>
        <taxon>Bacilli</taxon>
        <taxon>Lactobacillales</taxon>
        <taxon>Enterococcaceae</taxon>
        <taxon>Vagococcus</taxon>
    </lineage>
</organism>
<dbReference type="InterPro" id="IPR021759">
    <property type="entry name" value="WxLIP_HBD"/>
</dbReference>
<proteinExistence type="predicted"/>
<evidence type="ECO:0000313" key="5">
    <source>
        <dbReference type="Proteomes" id="UP000287239"/>
    </source>
</evidence>
<dbReference type="Pfam" id="PF11797">
    <property type="entry name" value="WxLIP_HBD"/>
    <property type="match status" value="1"/>
</dbReference>
<comment type="caution">
    <text evidence="4">The sequence shown here is derived from an EMBL/GenBank/DDBJ whole genome shotgun (WGS) entry which is preliminary data.</text>
</comment>
<dbReference type="EMBL" id="NGJU01000006">
    <property type="protein sequence ID" value="RST96700.1"/>
    <property type="molecule type" value="Genomic_DNA"/>
</dbReference>
<feature type="transmembrane region" description="Helical" evidence="1">
    <location>
        <begin position="313"/>
        <end position="334"/>
    </location>
</feature>
<evidence type="ECO:0000313" key="4">
    <source>
        <dbReference type="EMBL" id="RST96700.1"/>
    </source>
</evidence>
<sequence length="340" mass="37673">MKNKYFKKNIVRMTLIISLLWIGVSCPQKVLGEENEGVGFSYYNHAPKNQIAEGGYFDLLVEPGTEQTLITEISNESAEEMTVKININDATTAETGIIEYGPSSLKGHSEREHSLSDILNGPEEVTLKKGETKRVAFKLTVPTKPFKGVLLGGIQLEKKMAKHEGKNALSIQNKYAYVFSVSLREEKAKSKIDLSSSESLFVLTNDGGQVNVMITNNSPEIISEMNLAAAVTRKGKKAVLVETALENVKMAPMSVMAYPIDLDQLEPGKYLTETTAKIGKKEWRWIEEFEIKKTENKVGIKNQTVNQSLTIKLGTVIAIVLSLVAGTIVLFITIKLYQQK</sequence>
<feature type="domain" description="WxL Interacting Protein host binding" evidence="3">
    <location>
        <begin position="167"/>
        <end position="296"/>
    </location>
</feature>
<protein>
    <submittedName>
        <fullName evidence="4">Uncharacterized protein</fullName>
    </submittedName>
</protein>
<gene>
    <name evidence="4" type="ORF">CBF35_05565</name>
</gene>
<reference evidence="4 5" key="1">
    <citation type="submission" date="2017-05" db="EMBL/GenBank/DDBJ databases">
        <title>Vagococcus spp. assemblies.</title>
        <authorList>
            <person name="Gulvik C.A."/>
        </authorList>
    </citation>
    <scope>NUCLEOTIDE SEQUENCE [LARGE SCALE GENOMIC DNA]</scope>
    <source>
        <strain evidence="4 5">NCFB 2777</strain>
    </source>
</reference>
<dbReference type="Proteomes" id="UP000287239">
    <property type="component" value="Unassembled WGS sequence"/>
</dbReference>
<dbReference type="RefSeq" id="WP_126778978.1">
    <property type="nucleotide sequence ID" value="NZ_CP177121.1"/>
</dbReference>
<keyword evidence="1" id="KW-0472">Membrane</keyword>
<dbReference type="Pfam" id="PF06030">
    <property type="entry name" value="WxLIP_PGBD"/>
    <property type="match status" value="1"/>
</dbReference>
<keyword evidence="1" id="KW-0812">Transmembrane</keyword>
<evidence type="ECO:0000259" key="2">
    <source>
        <dbReference type="Pfam" id="PF06030"/>
    </source>
</evidence>
<evidence type="ECO:0000259" key="3">
    <source>
        <dbReference type="Pfam" id="PF11797"/>
    </source>
</evidence>
<name>A0A429ZSI0_9ENTE</name>